<sequence length="121" mass="14054">MLNSQRLTFYNSISLSRVHFQSTRTCWCVFKICGIALVVVHNAIEKYRSRETLALIFGIYILYIPRSGGGNILSSIFQIRIAQLTMKFSMEIAPLLPIECPRRTKFFSFTLVKFVVFFFKL</sequence>
<accession>A0A0F6Q764</accession>
<gene>
    <name evidence="1" type="primary">U45</name>
</gene>
<dbReference type="AlphaFoldDB" id="A0A0F6Q764"/>
<name>A0A0F6Q764_9HYME</name>
<protein>
    <submittedName>
        <fullName evidence="1">Uncharacterized protein</fullName>
    </submittedName>
</protein>
<reference evidence="1" key="1">
    <citation type="journal article" date="2015" name="J. Virol.">
        <title>Genomic and Proteomic Analyses Indicate that Banchine and Campoplegine Polydnaviruses Have Similar, if Not Identical, Viral Ancestors.</title>
        <authorList>
            <person name="Beliveau C."/>
            <person name="Cohen A."/>
            <person name="Stewart D."/>
            <person name="Periquet G."/>
            <person name="Djoumad A."/>
            <person name="Kuhn L."/>
            <person name="Stoltz D."/>
            <person name="Volkoff A.-N."/>
            <person name="Herniou E."/>
            <person name="Drezen J.-M."/>
            <person name="Cusson M."/>
        </authorList>
    </citation>
    <scope>NUCLEOTIDE SEQUENCE</scope>
</reference>
<dbReference type="EMBL" id="KP706799">
    <property type="protein sequence ID" value="AKD28092.1"/>
    <property type="molecule type" value="Genomic_DNA"/>
</dbReference>
<proteinExistence type="predicted"/>
<evidence type="ECO:0000313" key="1">
    <source>
        <dbReference type="EMBL" id="AKD28092.1"/>
    </source>
</evidence>
<organism evidence="1">
    <name type="scientific">Glypta fumiferanae</name>
    <dbReference type="NCBI Taxonomy" id="389681"/>
    <lineage>
        <taxon>Eukaryota</taxon>
        <taxon>Metazoa</taxon>
        <taxon>Ecdysozoa</taxon>
        <taxon>Arthropoda</taxon>
        <taxon>Hexapoda</taxon>
        <taxon>Insecta</taxon>
        <taxon>Pterygota</taxon>
        <taxon>Neoptera</taxon>
        <taxon>Endopterygota</taxon>
        <taxon>Hymenoptera</taxon>
        <taxon>Apocrita</taxon>
        <taxon>Ichneumonoidea</taxon>
        <taxon>Ichneumonidae</taxon>
        <taxon>Banchinae</taxon>
        <taxon>Glypta</taxon>
    </lineage>
</organism>